<sequence length="235" mass="25050">MAATALPSSGDNPDDRGTRASAAKICDARGMAEIHRMFRAGFGESPALVGGVADGDAEQADIVGDYLAMLSTGLHAHHEGEDTMLWGRLERRAPSCAAHVARMKEQHAAMLVQLERLDASLPGWRASGRAADAASVATALAGINAALAVHLPDEEGNIVPVIETVITPKEVDALSEHGRKATPKGKMFIQLGTILAAQPDGGADWQREHLPAPVRLLWRLVGKSRYERYRAALVK</sequence>
<accession>A0A4R9BPI4</accession>
<dbReference type="Gene3D" id="1.20.120.520">
    <property type="entry name" value="nmb1532 protein domain like"/>
    <property type="match status" value="1"/>
</dbReference>
<dbReference type="AlphaFoldDB" id="A0A4R9BPI4"/>
<evidence type="ECO:0000313" key="4">
    <source>
        <dbReference type="Proteomes" id="UP000298468"/>
    </source>
</evidence>
<protein>
    <submittedName>
        <fullName evidence="3">Hemerythrin domain-containing protein</fullName>
    </submittedName>
</protein>
<gene>
    <name evidence="3" type="ORF">E3T61_11860</name>
</gene>
<reference evidence="3 4" key="1">
    <citation type="submission" date="2019-03" db="EMBL/GenBank/DDBJ databases">
        <title>Genomics of glacier-inhabiting Cryobacterium strains.</title>
        <authorList>
            <person name="Liu Q."/>
            <person name="Xin Y.-H."/>
        </authorList>
    </citation>
    <scope>NUCLEOTIDE SEQUENCE [LARGE SCALE GENOMIC DNA]</scope>
    <source>
        <strain evidence="3 4">Sr59</strain>
    </source>
</reference>
<feature type="compositionally biased region" description="Polar residues" evidence="1">
    <location>
        <begin position="1"/>
        <end position="11"/>
    </location>
</feature>
<dbReference type="Proteomes" id="UP000298468">
    <property type="component" value="Unassembled WGS sequence"/>
</dbReference>
<name>A0A4R9BPI4_9MICO</name>
<evidence type="ECO:0000313" key="3">
    <source>
        <dbReference type="EMBL" id="TFD88524.1"/>
    </source>
</evidence>
<comment type="caution">
    <text evidence="3">The sequence shown here is derived from an EMBL/GenBank/DDBJ whole genome shotgun (WGS) entry which is preliminary data.</text>
</comment>
<dbReference type="EMBL" id="SOHM01000029">
    <property type="protein sequence ID" value="TFD88524.1"/>
    <property type="molecule type" value="Genomic_DNA"/>
</dbReference>
<keyword evidence="4" id="KW-1185">Reference proteome</keyword>
<dbReference type="OrthoDB" id="5197650at2"/>
<dbReference type="Pfam" id="PF01814">
    <property type="entry name" value="Hemerythrin"/>
    <property type="match status" value="1"/>
</dbReference>
<evidence type="ECO:0000259" key="2">
    <source>
        <dbReference type="Pfam" id="PF01814"/>
    </source>
</evidence>
<feature type="region of interest" description="Disordered" evidence="1">
    <location>
        <begin position="1"/>
        <end position="20"/>
    </location>
</feature>
<proteinExistence type="predicted"/>
<dbReference type="InterPro" id="IPR012312">
    <property type="entry name" value="Hemerythrin-like"/>
</dbReference>
<dbReference type="CDD" id="cd12108">
    <property type="entry name" value="Hr-like"/>
    <property type="match status" value="1"/>
</dbReference>
<feature type="domain" description="Hemerythrin-like" evidence="2">
    <location>
        <begin position="31"/>
        <end position="161"/>
    </location>
</feature>
<organism evidence="3 4">
    <name type="scientific">Cryobacterium lactosi</name>
    <dbReference type="NCBI Taxonomy" id="1259202"/>
    <lineage>
        <taxon>Bacteria</taxon>
        <taxon>Bacillati</taxon>
        <taxon>Actinomycetota</taxon>
        <taxon>Actinomycetes</taxon>
        <taxon>Micrococcales</taxon>
        <taxon>Microbacteriaceae</taxon>
        <taxon>Cryobacterium</taxon>
    </lineage>
</organism>
<evidence type="ECO:0000256" key="1">
    <source>
        <dbReference type="SAM" id="MobiDB-lite"/>
    </source>
</evidence>